<dbReference type="GO" id="GO:0004789">
    <property type="term" value="F:thiamine-phosphate diphosphorylase activity"/>
    <property type="evidence" value="ECO:0007669"/>
    <property type="project" value="TreeGrafter"/>
</dbReference>
<dbReference type="CDD" id="cd00564">
    <property type="entry name" value="TMP_TenI"/>
    <property type="match status" value="1"/>
</dbReference>
<dbReference type="RefSeq" id="WP_115503194.1">
    <property type="nucleotide sequence ID" value="NZ_BAABZC010000001.1"/>
</dbReference>
<keyword evidence="2" id="KW-0784">Thiamine biosynthesis</keyword>
<dbReference type="PANTHER" id="PTHR20857">
    <property type="entry name" value="THIAMINE-PHOSPHATE PYROPHOSPHORYLASE"/>
    <property type="match status" value="1"/>
</dbReference>
<evidence type="ECO:0000313" key="4">
    <source>
        <dbReference type="EMBL" id="RGT47366.1"/>
    </source>
</evidence>
<dbReference type="InterPro" id="IPR036206">
    <property type="entry name" value="ThiamineP_synth_sf"/>
</dbReference>
<comment type="caution">
    <text evidence="4">The sequence shown here is derived from an EMBL/GenBank/DDBJ whole genome shotgun (WGS) entry which is preliminary data.</text>
</comment>
<sequence length="200" mass="22768">MKLIIITSPDFLPGEARILTELFKAGLDLLHLRKPEAEIYEVESLLQEIPMEYRSRIVIHDFFLLKEKYSLGGIHLNSRHPEAPENYHGLLSRACHSLEEVETTTPRFDYVLMSPVYDSISKQGYRSGYSTEALRQAQEKGIINEKVIALGGISEANLAEIKSLGFGGAALLGDIWNRYHAWEDTEQLLTHFRKLKHCAE</sequence>
<accession>A0A3E4KPA0</accession>
<proteinExistence type="predicted"/>
<dbReference type="Pfam" id="PF02581">
    <property type="entry name" value="TMP-TENI"/>
    <property type="match status" value="1"/>
</dbReference>
<protein>
    <submittedName>
        <fullName evidence="4">Thiamine phosphate synthase</fullName>
    </submittedName>
</protein>
<evidence type="ECO:0000259" key="3">
    <source>
        <dbReference type="Pfam" id="PF02581"/>
    </source>
</evidence>
<organism evidence="4 5">
    <name type="scientific">Bacteroides intestinalis</name>
    <dbReference type="NCBI Taxonomy" id="329854"/>
    <lineage>
        <taxon>Bacteria</taxon>
        <taxon>Pseudomonadati</taxon>
        <taxon>Bacteroidota</taxon>
        <taxon>Bacteroidia</taxon>
        <taxon>Bacteroidales</taxon>
        <taxon>Bacteroidaceae</taxon>
        <taxon>Bacteroides</taxon>
    </lineage>
</organism>
<dbReference type="GO" id="GO:0009228">
    <property type="term" value="P:thiamine biosynthetic process"/>
    <property type="evidence" value="ECO:0007669"/>
    <property type="project" value="UniProtKB-KW"/>
</dbReference>
<comment type="pathway">
    <text evidence="1">Cofactor biosynthesis; thiamine diphosphate biosynthesis.</text>
</comment>
<dbReference type="Gene3D" id="3.20.20.70">
    <property type="entry name" value="Aldolase class I"/>
    <property type="match status" value="1"/>
</dbReference>
<evidence type="ECO:0000256" key="1">
    <source>
        <dbReference type="ARBA" id="ARBA00004948"/>
    </source>
</evidence>
<dbReference type="PANTHER" id="PTHR20857:SF15">
    <property type="entry name" value="THIAMINE-PHOSPHATE SYNTHASE"/>
    <property type="match status" value="1"/>
</dbReference>
<dbReference type="SUPFAM" id="SSF51391">
    <property type="entry name" value="Thiamin phosphate synthase"/>
    <property type="match status" value="1"/>
</dbReference>
<dbReference type="Proteomes" id="UP000284772">
    <property type="component" value="Unassembled WGS sequence"/>
</dbReference>
<evidence type="ECO:0000256" key="2">
    <source>
        <dbReference type="ARBA" id="ARBA00022977"/>
    </source>
</evidence>
<name>A0A3E4KPA0_9BACE</name>
<dbReference type="AlphaFoldDB" id="A0A3E4KPA0"/>
<dbReference type="GO" id="GO:0005737">
    <property type="term" value="C:cytoplasm"/>
    <property type="evidence" value="ECO:0007669"/>
    <property type="project" value="TreeGrafter"/>
</dbReference>
<feature type="domain" description="Thiamine phosphate synthase/TenI" evidence="3">
    <location>
        <begin position="15"/>
        <end position="173"/>
    </location>
</feature>
<dbReference type="InterPro" id="IPR013785">
    <property type="entry name" value="Aldolase_TIM"/>
</dbReference>
<evidence type="ECO:0000313" key="5">
    <source>
        <dbReference type="Proteomes" id="UP000284772"/>
    </source>
</evidence>
<dbReference type="InterPro" id="IPR022998">
    <property type="entry name" value="ThiamineP_synth_TenI"/>
</dbReference>
<gene>
    <name evidence="4" type="ORF">DWX27_19215</name>
</gene>
<reference evidence="4 5" key="1">
    <citation type="submission" date="2018-08" db="EMBL/GenBank/DDBJ databases">
        <title>A genome reference for cultivated species of the human gut microbiota.</title>
        <authorList>
            <person name="Zou Y."/>
            <person name="Xue W."/>
            <person name="Luo G."/>
        </authorList>
    </citation>
    <scope>NUCLEOTIDE SEQUENCE [LARGE SCALE GENOMIC DNA]</scope>
    <source>
        <strain evidence="4 5">AF19-10AC</strain>
    </source>
</reference>
<dbReference type="EMBL" id="QRWT01000029">
    <property type="protein sequence ID" value="RGT47366.1"/>
    <property type="molecule type" value="Genomic_DNA"/>
</dbReference>